<evidence type="ECO:0000313" key="1">
    <source>
        <dbReference type="EMBL" id="MCT8987162.1"/>
    </source>
</evidence>
<gene>
    <name evidence="1" type="ORF">N4T56_12655</name>
</gene>
<name>A0ABT2P3D3_9GAMM</name>
<accession>A0ABT2P3D3</accession>
<dbReference type="RefSeq" id="WP_261733480.1">
    <property type="nucleotide sequence ID" value="NZ_JAODOQ010000001.1"/>
</dbReference>
<evidence type="ECO:0000313" key="2">
    <source>
        <dbReference type="Proteomes" id="UP001431192"/>
    </source>
</evidence>
<dbReference type="EMBL" id="JAODOQ010000001">
    <property type="protein sequence ID" value="MCT8987162.1"/>
    <property type="molecule type" value="Genomic_DNA"/>
</dbReference>
<reference evidence="1" key="1">
    <citation type="submission" date="2022-09" db="EMBL/GenBank/DDBJ databases">
        <title>Shewanella sp. KJ10-1 sp.nov, isolated from marine algae.</title>
        <authorList>
            <person name="Butt M."/>
            <person name="Lee J.K."/>
            <person name="Kim J.M."/>
            <person name="Choi D.G."/>
        </authorList>
    </citation>
    <scope>NUCLEOTIDE SEQUENCE</scope>
    <source>
        <strain evidence="1">KJ10-1</strain>
    </source>
</reference>
<organism evidence="1 2">
    <name type="scientific">Shewanella phaeophyticola</name>
    <dbReference type="NCBI Taxonomy" id="2978345"/>
    <lineage>
        <taxon>Bacteria</taxon>
        <taxon>Pseudomonadati</taxon>
        <taxon>Pseudomonadota</taxon>
        <taxon>Gammaproteobacteria</taxon>
        <taxon>Alteromonadales</taxon>
        <taxon>Shewanellaceae</taxon>
        <taxon>Shewanella</taxon>
    </lineage>
</organism>
<keyword evidence="2" id="KW-1185">Reference proteome</keyword>
<protein>
    <submittedName>
        <fullName evidence="1">Uncharacterized protein</fullName>
    </submittedName>
</protein>
<proteinExistence type="predicted"/>
<comment type="caution">
    <text evidence="1">The sequence shown here is derived from an EMBL/GenBank/DDBJ whole genome shotgun (WGS) entry which is preliminary data.</text>
</comment>
<sequence length="213" mass="24288">MFFKNKTKYNVTKVYFLATSKDSIDVRGLINPFIHYSEFEVAQFSMNYGEMLDTTPELRQIAKLSLDELESLDIFDARGRTVLAVNKVFSYLELDFSVFEFTALTSFDEGLKKEIQLFSDLSDTGNVTYGYSRFLCDDYLPVTEDRVKKGLFGGASTSIANEETKWLVQPKDIANGAIKGFYPLNYLSDKAFSVAQQHVNNLFDSQQRKVAFL</sequence>
<dbReference type="Proteomes" id="UP001431192">
    <property type="component" value="Unassembled WGS sequence"/>
</dbReference>